<evidence type="ECO:0000313" key="4">
    <source>
        <dbReference type="Proteomes" id="UP000050909"/>
    </source>
</evidence>
<dbReference type="Pfam" id="PF05656">
    <property type="entry name" value="DUF805"/>
    <property type="match status" value="1"/>
</dbReference>
<keyword evidence="2" id="KW-0472">Membrane</keyword>
<sequence>MSILISLIYSQYTGKLADATDFMRIVIFARLIGYSALIQALAKIISLGLQVRRLHDMDKSAWYLLLHFIPLIGWIIILILSMYPSEYHQNVYGEETDTTNVGDEREFSPSREGAK</sequence>
<protein>
    <recommendedName>
        <fullName evidence="5">DUF805 domain-containing protein</fullName>
    </recommendedName>
</protein>
<evidence type="ECO:0000256" key="2">
    <source>
        <dbReference type="SAM" id="Phobius"/>
    </source>
</evidence>
<keyword evidence="2" id="KW-0812">Transmembrane</keyword>
<evidence type="ECO:0000313" key="3">
    <source>
        <dbReference type="EMBL" id="KRK38066.1"/>
    </source>
</evidence>
<keyword evidence="4" id="KW-1185">Reference proteome</keyword>
<evidence type="ECO:0000256" key="1">
    <source>
        <dbReference type="SAM" id="MobiDB-lite"/>
    </source>
</evidence>
<dbReference type="PANTHER" id="PTHR34980:SF2">
    <property type="entry name" value="INNER MEMBRANE PROTEIN YHAH-RELATED"/>
    <property type="match status" value="1"/>
</dbReference>
<dbReference type="EMBL" id="AZCV01000002">
    <property type="protein sequence ID" value="KRK38066.1"/>
    <property type="molecule type" value="Genomic_DNA"/>
</dbReference>
<organism evidence="3 4">
    <name type="scientific">Amylolactobacillus amylotrophicus DSM 20534</name>
    <dbReference type="NCBI Taxonomy" id="1423722"/>
    <lineage>
        <taxon>Bacteria</taxon>
        <taxon>Bacillati</taxon>
        <taxon>Bacillota</taxon>
        <taxon>Bacilli</taxon>
        <taxon>Lactobacillales</taxon>
        <taxon>Lactobacillaceae</taxon>
        <taxon>Amylolactobacillus</taxon>
    </lineage>
</organism>
<feature type="transmembrane region" description="Helical" evidence="2">
    <location>
        <begin position="25"/>
        <end position="49"/>
    </location>
</feature>
<feature type="region of interest" description="Disordered" evidence="1">
    <location>
        <begin position="94"/>
        <end position="115"/>
    </location>
</feature>
<dbReference type="Proteomes" id="UP000050909">
    <property type="component" value="Unassembled WGS sequence"/>
</dbReference>
<dbReference type="AlphaFoldDB" id="A0A0R1H3I8"/>
<gene>
    <name evidence="3" type="ORF">FC62_GL000836</name>
</gene>
<dbReference type="PANTHER" id="PTHR34980">
    <property type="entry name" value="INNER MEMBRANE PROTEIN-RELATED-RELATED"/>
    <property type="match status" value="1"/>
</dbReference>
<name>A0A0R1H3I8_9LACO</name>
<feature type="transmembrane region" description="Helical" evidence="2">
    <location>
        <begin position="61"/>
        <end position="83"/>
    </location>
</feature>
<proteinExistence type="predicted"/>
<dbReference type="PATRIC" id="fig|1423722.3.peg.853"/>
<accession>A0A0R1H3I8</accession>
<comment type="caution">
    <text evidence="3">The sequence shown here is derived from an EMBL/GenBank/DDBJ whole genome shotgun (WGS) entry which is preliminary data.</text>
</comment>
<evidence type="ECO:0008006" key="5">
    <source>
        <dbReference type="Google" id="ProtNLM"/>
    </source>
</evidence>
<dbReference type="GO" id="GO:0005886">
    <property type="term" value="C:plasma membrane"/>
    <property type="evidence" value="ECO:0007669"/>
    <property type="project" value="TreeGrafter"/>
</dbReference>
<feature type="compositionally biased region" description="Basic and acidic residues" evidence="1">
    <location>
        <begin position="102"/>
        <end position="115"/>
    </location>
</feature>
<reference evidence="3 4" key="1">
    <citation type="journal article" date="2015" name="Genome Announc.">
        <title>Expanding the biotechnology potential of lactobacilli through comparative genomics of 213 strains and associated genera.</title>
        <authorList>
            <person name="Sun Z."/>
            <person name="Harris H.M."/>
            <person name="McCann A."/>
            <person name="Guo C."/>
            <person name="Argimon S."/>
            <person name="Zhang W."/>
            <person name="Yang X."/>
            <person name="Jeffery I.B."/>
            <person name="Cooney J.C."/>
            <person name="Kagawa T.F."/>
            <person name="Liu W."/>
            <person name="Song Y."/>
            <person name="Salvetti E."/>
            <person name="Wrobel A."/>
            <person name="Rasinkangas P."/>
            <person name="Parkhill J."/>
            <person name="Rea M.C."/>
            <person name="O'Sullivan O."/>
            <person name="Ritari J."/>
            <person name="Douillard F.P."/>
            <person name="Paul Ross R."/>
            <person name="Yang R."/>
            <person name="Briner A.E."/>
            <person name="Felis G.E."/>
            <person name="de Vos W.M."/>
            <person name="Barrangou R."/>
            <person name="Klaenhammer T.R."/>
            <person name="Caufield P.W."/>
            <person name="Cui Y."/>
            <person name="Zhang H."/>
            <person name="O'Toole P.W."/>
        </authorList>
    </citation>
    <scope>NUCLEOTIDE SEQUENCE [LARGE SCALE GENOMIC DNA]</scope>
    <source>
        <strain evidence="3 4">DSM 20534</strain>
    </source>
</reference>
<dbReference type="InterPro" id="IPR008523">
    <property type="entry name" value="DUF805"/>
</dbReference>
<keyword evidence="2" id="KW-1133">Transmembrane helix</keyword>